<comment type="caution">
    <text evidence="3">The sequence shown here is derived from an EMBL/GenBank/DDBJ whole genome shotgun (WGS) entry which is preliminary data.</text>
</comment>
<feature type="compositionally biased region" description="Basic and acidic residues" evidence="2">
    <location>
        <begin position="222"/>
        <end position="234"/>
    </location>
</feature>
<accession>A0AAW2HAN7</accession>
<protein>
    <recommendedName>
        <fullName evidence="4">Gag-like protein</fullName>
    </recommendedName>
</protein>
<reference evidence="3" key="1">
    <citation type="journal article" date="2024" name="Gigascience">
        <title>Chromosome-level genome of the poultry shaft louse Menopon gallinae provides insight into the host-switching and adaptive evolution of parasitic lice.</title>
        <authorList>
            <person name="Xu Y."/>
            <person name="Ma L."/>
            <person name="Liu S."/>
            <person name="Liang Y."/>
            <person name="Liu Q."/>
            <person name="He Z."/>
            <person name="Tian L."/>
            <person name="Duan Y."/>
            <person name="Cai W."/>
            <person name="Li H."/>
            <person name="Song F."/>
        </authorList>
    </citation>
    <scope>NUCLEOTIDE SEQUENCE</scope>
    <source>
        <strain evidence="3">Cailab_2023a</strain>
    </source>
</reference>
<evidence type="ECO:0000256" key="2">
    <source>
        <dbReference type="SAM" id="MobiDB-lite"/>
    </source>
</evidence>
<proteinExistence type="predicted"/>
<feature type="region of interest" description="Disordered" evidence="2">
    <location>
        <begin position="174"/>
        <end position="197"/>
    </location>
</feature>
<organism evidence="3">
    <name type="scientific">Menopon gallinae</name>
    <name type="common">poultry shaft louse</name>
    <dbReference type="NCBI Taxonomy" id="328185"/>
    <lineage>
        <taxon>Eukaryota</taxon>
        <taxon>Metazoa</taxon>
        <taxon>Ecdysozoa</taxon>
        <taxon>Arthropoda</taxon>
        <taxon>Hexapoda</taxon>
        <taxon>Insecta</taxon>
        <taxon>Pterygota</taxon>
        <taxon>Neoptera</taxon>
        <taxon>Paraneoptera</taxon>
        <taxon>Psocodea</taxon>
        <taxon>Troctomorpha</taxon>
        <taxon>Phthiraptera</taxon>
        <taxon>Amblycera</taxon>
        <taxon>Menoponidae</taxon>
        <taxon>Menopon</taxon>
    </lineage>
</organism>
<dbReference type="PANTHER" id="PTHR19446">
    <property type="entry name" value="REVERSE TRANSCRIPTASES"/>
    <property type="match status" value="1"/>
</dbReference>
<feature type="region of interest" description="Disordered" evidence="2">
    <location>
        <begin position="436"/>
        <end position="468"/>
    </location>
</feature>
<feature type="compositionally biased region" description="Basic and acidic residues" evidence="2">
    <location>
        <begin position="436"/>
        <end position="445"/>
    </location>
</feature>
<feature type="compositionally biased region" description="Polar residues" evidence="2">
    <location>
        <begin position="180"/>
        <end position="193"/>
    </location>
</feature>
<gene>
    <name evidence="3" type="ORF">PYX00_009261</name>
</gene>
<evidence type="ECO:0000313" key="3">
    <source>
        <dbReference type="EMBL" id="KAL0266820.1"/>
    </source>
</evidence>
<name>A0AAW2HAN7_9NEOP</name>
<sequence>MCPRCCFLSGSGEGITYLRGDSEHSRFGTMSRASRTECGAGKRAMASDAIDVELVDDITEVVHMDTTSGKKKISFQAELEKKKEDLRQLTMTELCETLLGEMDAVLRVGTCSNNMKGTFVVRLKAAAMALRVGISLLTERAVRGATTNESTLRDQIDKLEAENKTLKERMTAMEAKQKQLKNGKQATSSSGSSQKEDAILRKLQKLETAVAELKSATKQTQKKKEATEKGREKSQAGPTKATGAEEWRTVTARTKTSAEEVIEALLVADGFRKTAPGKSGKPDTEPAKRSAGKVQNTTGQKARKPPTTAAVTITCATSTSSNRRAGTDPITREELDAACKGLPSAPAPGPDGVGKKIIAEAAAIIPKEMLQAMNVSLGTGMYPTARLVLLKKPGKEDGTPTSYRPVCLLNDVSKVYEILERRLTEFLEERRAIRTRADSHPDGHPRRNVHTVPVVTQATRQGRDRGGV</sequence>
<feature type="region of interest" description="Disordered" evidence="2">
    <location>
        <begin position="272"/>
        <end position="309"/>
    </location>
</feature>
<dbReference type="AlphaFoldDB" id="A0AAW2HAN7"/>
<feature type="coiled-coil region" evidence="1">
    <location>
        <begin position="409"/>
        <end position="436"/>
    </location>
</feature>
<evidence type="ECO:0000256" key="1">
    <source>
        <dbReference type="SAM" id="Coils"/>
    </source>
</evidence>
<evidence type="ECO:0008006" key="4">
    <source>
        <dbReference type="Google" id="ProtNLM"/>
    </source>
</evidence>
<feature type="region of interest" description="Disordered" evidence="2">
    <location>
        <begin position="214"/>
        <end position="255"/>
    </location>
</feature>
<keyword evidence="1" id="KW-0175">Coiled coil</keyword>
<dbReference type="EMBL" id="JARGDH010000005">
    <property type="protein sequence ID" value="KAL0266820.1"/>
    <property type="molecule type" value="Genomic_DNA"/>
</dbReference>